<name>A0A151Z719_TIELA</name>
<protein>
    <recommendedName>
        <fullName evidence="6">Phospholipase/carboxylesterase/thioesterase domain-containing protein</fullName>
    </recommendedName>
</protein>
<dbReference type="Gene3D" id="3.40.50.1820">
    <property type="entry name" value="alpha/beta hydrolase"/>
    <property type="match status" value="1"/>
</dbReference>
<accession>A0A151Z719</accession>
<dbReference type="PANTHER" id="PTHR43037:SF1">
    <property type="entry name" value="BLL1128 PROTEIN"/>
    <property type="match status" value="1"/>
</dbReference>
<evidence type="ECO:0000256" key="2">
    <source>
        <dbReference type="SAM" id="MobiDB-lite"/>
    </source>
</evidence>
<evidence type="ECO:0008006" key="6">
    <source>
        <dbReference type="Google" id="ProtNLM"/>
    </source>
</evidence>
<dbReference type="AlphaFoldDB" id="A0A151Z719"/>
<evidence type="ECO:0000256" key="1">
    <source>
        <dbReference type="ARBA" id="ARBA00022729"/>
    </source>
</evidence>
<keyword evidence="1 3" id="KW-0732">Signal</keyword>
<evidence type="ECO:0000313" key="5">
    <source>
        <dbReference type="Proteomes" id="UP000076078"/>
    </source>
</evidence>
<gene>
    <name evidence="4" type="ORF">DLAC_09728</name>
</gene>
<evidence type="ECO:0000313" key="4">
    <source>
        <dbReference type="EMBL" id="KYQ89760.1"/>
    </source>
</evidence>
<dbReference type="PANTHER" id="PTHR43037">
    <property type="entry name" value="UNNAMED PRODUCT-RELATED"/>
    <property type="match status" value="1"/>
</dbReference>
<dbReference type="OrthoDB" id="2152248at2759"/>
<evidence type="ECO:0000256" key="3">
    <source>
        <dbReference type="SAM" id="SignalP"/>
    </source>
</evidence>
<dbReference type="InParanoid" id="A0A151Z719"/>
<feature type="signal peptide" evidence="3">
    <location>
        <begin position="1"/>
        <end position="21"/>
    </location>
</feature>
<feature type="region of interest" description="Disordered" evidence="2">
    <location>
        <begin position="268"/>
        <end position="321"/>
    </location>
</feature>
<keyword evidence="5" id="KW-1185">Reference proteome</keyword>
<reference evidence="4 5" key="1">
    <citation type="submission" date="2015-12" db="EMBL/GenBank/DDBJ databases">
        <title>Dictyostelia acquired genes for synthesis and detection of signals that induce cell-type specialization by lateral gene transfer from prokaryotes.</title>
        <authorList>
            <person name="Gloeckner G."/>
            <person name="Schaap P."/>
        </authorList>
    </citation>
    <scope>NUCLEOTIDE SEQUENCE [LARGE SCALE GENOMIC DNA]</scope>
    <source>
        <strain evidence="4 5">TK</strain>
    </source>
</reference>
<comment type="caution">
    <text evidence="4">The sequence shown here is derived from an EMBL/GenBank/DDBJ whole genome shotgun (WGS) entry which is preliminary data.</text>
</comment>
<organism evidence="4 5">
    <name type="scientific">Tieghemostelium lacteum</name>
    <name type="common">Slime mold</name>
    <name type="synonym">Dictyostelium lacteum</name>
    <dbReference type="NCBI Taxonomy" id="361077"/>
    <lineage>
        <taxon>Eukaryota</taxon>
        <taxon>Amoebozoa</taxon>
        <taxon>Evosea</taxon>
        <taxon>Eumycetozoa</taxon>
        <taxon>Dictyostelia</taxon>
        <taxon>Dictyosteliales</taxon>
        <taxon>Raperosteliaceae</taxon>
        <taxon>Tieghemostelium</taxon>
    </lineage>
</organism>
<dbReference type="InterPro" id="IPR050955">
    <property type="entry name" value="Plant_Biomass_Hydrol_Est"/>
</dbReference>
<dbReference type="EMBL" id="LODT01000039">
    <property type="protein sequence ID" value="KYQ89760.1"/>
    <property type="molecule type" value="Genomic_DNA"/>
</dbReference>
<proteinExistence type="predicted"/>
<dbReference type="Proteomes" id="UP000076078">
    <property type="component" value="Unassembled WGS sequence"/>
</dbReference>
<dbReference type="InterPro" id="IPR029058">
    <property type="entry name" value="AB_hydrolase_fold"/>
</dbReference>
<sequence>MKYSIIIFLIVLLQLVYTSEALVHTKRTFNHTQWGDQTFYWEYLPPGYGNGTKFPVLLFFHGMGEAPFNTVNFTTLDRVPLNAGTPPYYISNNIWPLDLPFIVLSPQAPYGHGGGSVELAIRIVKEQYTTHADFYRIYVTGLSQGGGAVWQFISSSTTNGLNAAAVVPICGSVAPTAGSNQFATVVSSNIPIWTFHATNDATVNISQTTTAWVNGINALGHTPVPKYTIFATGGHSIWANAYETNRAVNTQNYIYDWLLSYSRAPGGSTTTTSVTTTGPATTATTASTTSTTGPASTTGTTTTGTTTTTTGGSTTGGSCPVGGGTPQVINYSGNCSCSCTCN</sequence>
<feature type="chain" id="PRO_5007592954" description="Phospholipase/carboxylesterase/thioesterase domain-containing protein" evidence="3">
    <location>
        <begin position="22"/>
        <end position="342"/>
    </location>
</feature>
<dbReference type="SUPFAM" id="SSF53474">
    <property type="entry name" value="alpha/beta-Hydrolases"/>
    <property type="match status" value="1"/>
</dbReference>
<feature type="compositionally biased region" description="Low complexity" evidence="2">
    <location>
        <begin position="268"/>
        <end position="312"/>
    </location>
</feature>